<dbReference type="AlphaFoldDB" id="A0A8E2DKF5"/>
<evidence type="ECO:0000313" key="3">
    <source>
        <dbReference type="Proteomes" id="UP000250043"/>
    </source>
</evidence>
<evidence type="ECO:0000256" key="1">
    <source>
        <dbReference type="SAM" id="MobiDB-lite"/>
    </source>
</evidence>
<gene>
    <name evidence="2" type="ORF">OBBRIDRAFT_524024</name>
</gene>
<feature type="compositionally biased region" description="Basic and acidic residues" evidence="1">
    <location>
        <begin position="110"/>
        <end position="121"/>
    </location>
</feature>
<dbReference type="EMBL" id="KV722385">
    <property type="protein sequence ID" value="OCH91420.1"/>
    <property type="molecule type" value="Genomic_DNA"/>
</dbReference>
<reference evidence="2 3" key="1">
    <citation type="submission" date="2016-07" db="EMBL/GenBank/DDBJ databases">
        <title>Draft genome of the white-rot fungus Obba rivulosa 3A-2.</title>
        <authorList>
            <consortium name="DOE Joint Genome Institute"/>
            <person name="Miettinen O."/>
            <person name="Riley R."/>
            <person name="Acob R."/>
            <person name="Barry K."/>
            <person name="Cullen D."/>
            <person name="De Vries R."/>
            <person name="Hainaut M."/>
            <person name="Hatakka A."/>
            <person name="Henrissat B."/>
            <person name="Hilden K."/>
            <person name="Kuo R."/>
            <person name="Labutti K."/>
            <person name="Lipzen A."/>
            <person name="Makela M.R."/>
            <person name="Sandor L."/>
            <person name="Spatafora J.W."/>
            <person name="Grigoriev I.V."/>
            <person name="Hibbett D.S."/>
        </authorList>
    </citation>
    <scope>NUCLEOTIDE SEQUENCE [LARGE SCALE GENOMIC DNA]</scope>
    <source>
        <strain evidence="2 3">3A-2</strain>
    </source>
</reference>
<accession>A0A8E2DKF5</accession>
<dbReference type="Proteomes" id="UP000250043">
    <property type="component" value="Unassembled WGS sequence"/>
</dbReference>
<sequence length="195" mass="21650">MIYRVHTLHHGRYRRMTRLTSTAAEGPNMTLRSFVVLHDHSALGPTEPAPTLRPGIGGATRRPSESHPTIRPRTGQGNQRANRRVAPRRRERSGEKNVCAVPNGTASVKDTGRKRNSQERDVGTVSITMRSACTSHISRIRGRSCPCQNGSFPPSSQWYLLQSMSICRNMSATLATEVCARSCWVSSICTYQSRT</sequence>
<name>A0A8E2DKF5_9APHY</name>
<keyword evidence="3" id="KW-1185">Reference proteome</keyword>
<evidence type="ECO:0000313" key="2">
    <source>
        <dbReference type="EMBL" id="OCH91420.1"/>
    </source>
</evidence>
<proteinExistence type="predicted"/>
<organism evidence="2 3">
    <name type="scientific">Obba rivulosa</name>
    <dbReference type="NCBI Taxonomy" id="1052685"/>
    <lineage>
        <taxon>Eukaryota</taxon>
        <taxon>Fungi</taxon>
        <taxon>Dikarya</taxon>
        <taxon>Basidiomycota</taxon>
        <taxon>Agaricomycotina</taxon>
        <taxon>Agaricomycetes</taxon>
        <taxon>Polyporales</taxon>
        <taxon>Gelatoporiaceae</taxon>
        <taxon>Obba</taxon>
    </lineage>
</organism>
<feature type="compositionally biased region" description="Basic residues" evidence="1">
    <location>
        <begin position="81"/>
        <end position="91"/>
    </location>
</feature>
<feature type="region of interest" description="Disordered" evidence="1">
    <location>
        <begin position="42"/>
        <end position="121"/>
    </location>
</feature>
<protein>
    <submittedName>
        <fullName evidence="2">Uncharacterized protein</fullName>
    </submittedName>
</protein>